<dbReference type="PANTHER" id="PTHR35585:SF1">
    <property type="entry name" value="HHE DOMAIN PROTEIN (AFU_ORTHOLOGUE AFUA_4G00730)"/>
    <property type="match status" value="1"/>
</dbReference>
<keyword evidence="1" id="KW-1133">Transmembrane helix</keyword>
<keyword evidence="1" id="KW-0812">Transmembrane</keyword>
<feature type="domain" description="Hemerythrin-like" evidence="2">
    <location>
        <begin position="62"/>
        <end position="175"/>
    </location>
</feature>
<protein>
    <submittedName>
        <fullName evidence="3">Hemerythrin domain-containing protein</fullName>
    </submittedName>
</protein>
<dbReference type="InterPro" id="IPR012312">
    <property type="entry name" value="Hemerythrin-like"/>
</dbReference>
<dbReference type="PANTHER" id="PTHR35585">
    <property type="entry name" value="HHE DOMAIN PROTEIN (AFU_ORTHOLOGUE AFUA_4G00730)"/>
    <property type="match status" value="1"/>
</dbReference>
<reference evidence="3 4" key="1">
    <citation type="submission" date="2020-08" db="EMBL/GenBank/DDBJ databases">
        <title>Genome sequence of Sphingomonas rhizophila KACC 19189T.</title>
        <authorList>
            <person name="Hyun D.-W."/>
            <person name="Bae J.-W."/>
        </authorList>
    </citation>
    <scope>NUCLEOTIDE SEQUENCE [LARGE SCALE GENOMIC DNA]</scope>
    <source>
        <strain evidence="3 4">KACC 19189</strain>
    </source>
</reference>
<name>A0A7G9SD68_9SPHN</name>
<dbReference type="EMBL" id="CP060717">
    <property type="protein sequence ID" value="QNN65793.1"/>
    <property type="molecule type" value="Genomic_DNA"/>
</dbReference>
<evidence type="ECO:0000259" key="2">
    <source>
        <dbReference type="Pfam" id="PF01814"/>
    </source>
</evidence>
<gene>
    <name evidence="3" type="ORF">H9L12_04395</name>
</gene>
<proteinExistence type="predicted"/>
<sequence length="199" mass="21926">MATRNGTRSNTRSERSAFSWGSTGAIAGVALGGAALAIAANIGRKLAVQGLSASKGEWDASLAAEHDMVLALFDKMLETDETQTTKRKMLLMKLGHALDKHAYAEEHVIYPALRESNDVAEAKQLEGEHGEVKTFLHRLNNMKTDAPEWAATVREFRDSVEAHARLEEDEIFPRLRAGVGDEMNRKLTRELNMAGFMMA</sequence>
<dbReference type="Gene3D" id="1.20.120.520">
    <property type="entry name" value="nmb1532 protein domain like"/>
    <property type="match status" value="1"/>
</dbReference>
<dbReference type="AlphaFoldDB" id="A0A7G9SD68"/>
<evidence type="ECO:0000256" key="1">
    <source>
        <dbReference type="SAM" id="Phobius"/>
    </source>
</evidence>
<dbReference type="RefSeq" id="WP_187542778.1">
    <property type="nucleotide sequence ID" value="NZ_CP060717.1"/>
</dbReference>
<keyword evidence="4" id="KW-1185">Reference proteome</keyword>
<organism evidence="3 4">
    <name type="scientific">Sphingomonas rhizophila</name>
    <dbReference type="NCBI Taxonomy" id="2071607"/>
    <lineage>
        <taxon>Bacteria</taxon>
        <taxon>Pseudomonadati</taxon>
        <taxon>Pseudomonadota</taxon>
        <taxon>Alphaproteobacteria</taxon>
        <taxon>Sphingomonadales</taxon>
        <taxon>Sphingomonadaceae</taxon>
        <taxon>Sphingomonas</taxon>
    </lineage>
</organism>
<evidence type="ECO:0000313" key="3">
    <source>
        <dbReference type="EMBL" id="QNN65793.1"/>
    </source>
</evidence>
<dbReference type="Proteomes" id="UP000515955">
    <property type="component" value="Chromosome"/>
</dbReference>
<dbReference type="Pfam" id="PF01814">
    <property type="entry name" value="Hemerythrin"/>
    <property type="match status" value="1"/>
</dbReference>
<feature type="transmembrane region" description="Helical" evidence="1">
    <location>
        <begin position="20"/>
        <end position="42"/>
    </location>
</feature>
<dbReference type="KEGG" id="srhi:H9L12_04395"/>
<accession>A0A7G9SD68</accession>
<dbReference type="CDD" id="cd12108">
    <property type="entry name" value="Hr-like"/>
    <property type="match status" value="1"/>
</dbReference>
<evidence type="ECO:0000313" key="4">
    <source>
        <dbReference type="Proteomes" id="UP000515955"/>
    </source>
</evidence>
<keyword evidence="1" id="KW-0472">Membrane</keyword>